<protein>
    <submittedName>
        <fullName evidence="1">Uncharacterized protein</fullName>
    </submittedName>
</protein>
<proteinExistence type="predicted"/>
<gene>
    <name evidence="1" type="ORF">AXG93_598s1040</name>
</gene>
<organism evidence="1 2">
    <name type="scientific">Marchantia polymorpha subsp. ruderalis</name>
    <dbReference type="NCBI Taxonomy" id="1480154"/>
    <lineage>
        <taxon>Eukaryota</taxon>
        <taxon>Viridiplantae</taxon>
        <taxon>Streptophyta</taxon>
        <taxon>Embryophyta</taxon>
        <taxon>Marchantiophyta</taxon>
        <taxon>Marchantiopsida</taxon>
        <taxon>Marchantiidae</taxon>
        <taxon>Marchantiales</taxon>
        <taxon>Marchantiaceae</taxon>
        <taxon>Marchantia</taxon>
    </lineage>
</organism>
<keyword evidence="2" id="KW-1185">Reference proteome</keyword>
<dbReference type="Proteomes" id="UP000077202">
    <property type="component" value="Unassembled WGS sequence"/>
</dbReference>
<dbReference type="AlphaFoldDB" id="A0A176VWW9"/>
<evidence type="ECO:0000313" key="1">
    <source>
        <dbReference type="EMBL" id="OAE24645.1"/>
    </source>
</evidence>
<reference evidence="1" key="1">
    <citation type="submission" date="2016-03" db="EMBL/GenBank/DDBJ databases">
        <title>Mechanisms controlling the formation of the plant cell surface in tip-growing cells are functionally conserved among land plants.</title>
        <authorList>
            <person name="Honkanen S."/>
            <person name="Jones V.A."/>
            <person name="Morieri G."/>
            <person name="Champion C."/>
            <person name="Hetherington A.J."/>
            <person name="Kelly S."/>
            <person name="Saint-Marcoux D."/>
            <person name="Proust H."/>
            <person name="Prescott H."/>
            <person name="Dolan L."/>
        </authorList>
    </citation>
    <scope>NUCLEOTIDE SEQUENCE [LARGE SCALE GENOMIC DNA]</scope>
    <source>
        <tissue evidence="1">Whole gametophyte</tissue>
    </source>
</reference>
<evidence type="ECO:0000313" key="2">
    <source>
        <dbReference type="Proteomes" id="UP000077202"/>
    </source>
</evidence>
<name>A0A176VWW9_MARPO</name>
<sequence>MVRDGPTATLEATLAGWALPLPFGSKVRRDTRSQWRCSEGSTNFAPSAESLVAMDFAGLPLAASAHSLRSVKTLDHFKRVYWLPETNLQLVLPGEFKELTSIHMLEICVSSHTAFEVREVLERPF</sequence>
<accession>A0A176VWW9</accession>
<dbReference type="EMBL" id="LVLJ01002513">
    <property type="protein sequence ID" value="OAE24645.1"/>
    <property type="molecule type" value="Genomic_DNA"/>
</dbReference>
<comment type="caution">
    <text evidence="1">The sequence shown here is derived from an EMBL/GenBank/DDBJ whole genome shotgun (WGS) entry which is preliminary data.</text>
</comment>